<dbReference type="GO" id="GO:0030026">
    <property type="term" value="P:intracellular manganese ion homeostasis"/>
    <property type="evidence" value="ECO:0007669"/>
    <property type="project" value="InterPro"/>
</dbReference>
<evidence type="ECO:0000313" key="6">
    <source>
        <dbReference type="Proteomes" id="UP000254912"/>
    </source>
</evidence>
<evidence type="ECO:0000313" key="5">
    <source>
        <dbReference type="EMBL" id="RDL06549.1"/>
    </source>
</evidence>
<evidence type="ECO:0000256" key="4">
    <source>
        <dbReference type="ARBA" id="ARBA00023136"/>
    </source>
</evidence>
<comment type="caution">
    <text evidence="5">The sequence shown here is derived from an EMBL/GenBank/DDBJ whole genome shotgun (WGS) entry which is preliminary data.</text>
</comment>
<keyword evidence="2" id="KW-0812">Transmembrane</keyword>
<name>A0A288Q5E1_9LACO</name>
<protein>
    <submittedName>
        <fullName evidence="5">VIT1/CCC1 family predicted Fe2+/Mn2+ transporter</fullName>
    </submittedName>
</protein>
<comment type="subcellular location">
    <subcellularLocation>
        <location evidence="1">Endomembrane system</location>
        <topology evidence="1">Multi-pass membrane protein</topology>
    </subcellularLocation>
</comment>
<organism evidence="5 6">
    <name type="scientific">Weissella soli</name>
    <dbReference type="NCBI Taxonomy" id="155866"/>
    <lineage>
        <taxon>Bacteria</taxon>
        <taxon>Bacillati</taxon>
        <taxon>Bacillota</taxon>
        <taxon>Bacilli</taxon>
        <taxon>Lactobacillales</taxon>
        <taxon>Lactobacillaceae</taxon>
        <taxon>Weissella</taxon>
    </lineage>
</organism>
<gene>
    <name evidence="5" type="ORF">DFP99_0928</name>
</gene>
<evidence type="ECO:0000256" key="1">
    <source>
        <dbReference type="ARBA" id="ARBA00004127"/>
    </source>
</evidence>
<dbReference type="AlphaFoldDB" id="A0A288Q5E1"/>
<dbReference type="GeneID" id="94545337"/>
<sequence length="226" mass="23993">MDYKKLALSEKLNIIRAGVLGANDGIIGGAGVILGMTGATTNNAVVFVAGIAEMLAVAFSMASGEFVSVSSQKDTEKAVVAKAETLLATQPSTVHDEIAIHYEKRGADPRLAARVADDLMKKDALVHYVQIKYGIVVGKYLSPAHALIASFIASISGGIWPLLSVILLPESLKVIGTILATLWALFLTGWLSSWAGRAPRMPAILRNIVTGVLTMAFTYWLGTLLQ</sequence>
<dbReference type="Pfam" id="PF01988">
    <property type="entry name" value="VIT1"/>
    <property type="match status" value="1"/>
</dbReference>
<dbReference type="PANTHER" id="PTHR31851">
    <property type="entry name" value="FE(2+)/MN(2+) TRANSPORTER PCL1"/>
    <property type="match status" value="1"/>
</dbReference>
<dbReference type="RefSeq" id="WP_070229446.1">
    <property type="nucleotide sequence ID" value="NZ_BJYO01000003.1"/>
</dbReference>
<dbReference type="GO" id="GO:0005384">
    <property type="term" value="F:manganese ion transmembrane transporter activity"/>
    <property type="evidence" value="ECO:0007669"/>
    <property type="project" value="InterPro"/>
</dbReference>
<dbReference type="CDD" id="cd02432">
    <property type="entry name" value="Nodulin-21_like_1"/>
    <property type="match status" value="1"/>
</dbReference>
<dbReference type="InterPro" id="IPR008217">
    <property type="entry name" value="Ccc1_fam"/>
</dbReference>
<dbReference type="EMBL" id="QRAS01000002">
    <property type="protein sequence ID" value="RDL06549.1"/>
    <property type="molecule type" value="Genomic_DNA"/>
</dbReference>
<proteinExistence type="predicted"/>
<keyword evidence="3" id="KW-1133">Transmembrane helix</keyword>
<reference evidence="5 6" key="1">
    <citation type="submission" date="2018-07" db="EMBL/GenBank/DDBJ databases">
        <title>Genomic Encyclopedia of Type Strains, Phase III (KMG-III): the genomes of soil and plant-associated and newly described type strains.</title>
        <authorList>
            <person name="Whitman W."/>
        </authorList>
    </citation>
    <scope>NUCLEOTIDE SEQUENCE [LARGE SCALE GENOMIC DNA]</scope>
    <source>
        <strain evidence="5 6">CECT 7031</strain>
    </source>
</reference>
<evidence type="ECO:0000256" key="2">
    <source>
        <dbReference type="ARBA" id="ARBA00022692"/>
    </source>
</evidence>
<keyword evidence="4" id="KW-0472">Membrane</keyword>
<evidence type="ECO:0000256" key="3">
    <source>
        <dbReference type="ARBA" id="ARBA00022989"/>
    </source>
</evidence>
<dbReference type="KEGG" id="wso:WSWS_00124"/>
<keyword evidence="6" id="KW-1185">Reference proteome</keyword>
<dbReference type="Proteomes" id="UP000254912">
    <property type="component" value="Unassembled WGS sequence"/>
</dbReference>
<accession>A0A288Q5E1</accession>
<dbReference type="GO" id="GO:0012505">
    <property type="term" value="C:endomembrane system"/>
    <property type="evidence" value="ECO:0007669"/>
    <property type="project" value="UniProtKB-SubCell"/>
</dbReference>